<accession>A0ABD0M4K8</accession>
<dbReference type="Proteomes" id="UP001519460">
    <property type="component" value="Unassembled WGS sequence"/>
</dbReference>
<gene>
    <name evidence="1" type="ORF">BaRGS_00002416</name>
</gene>
<organism evidence="1 2">
    <name type="scientific">Batillaria attramentaria</name>
    <dbReference type="NCBI Taxonomy" id="370345"/>
    <lineage>
        <taxon>Eukaryota</taxon>
        <taxon>Metazoa</taxon>
        <taxon>Spiralia</taxon>
        <taxon>Lophotrochozoa</taxon>
        <taxon>Mollusca</taxon>
        <taxon>Gastropoda</taxon>
        <taxon>Caenogastropoda</taxon>
        <taxon>Sorbeoconcha</taxon>
        <taxon>Cerithioidea</taxon>
        <taxon>Batillariidae</taxon>
        <taxon>Batillaria</taxon>
    </lineage>
</organism>
<dbReference type="EMBL" id="JACVVK020000007">
    <property type="protein sequence ID" value="KAK7506304.1"/>
    <property type="molecule type" value="Genomic_DNA"/>
</dbReference>
<proteinExistence type="predicted"/>
<sequence>MSAACSVVRARTRAPTLKCILPGGHYRAKSWPLGTLHHMLWSGLAARGGSRSSAASGRDLLPAALLTSSLEDYKKVDVYNTGNAHRLRRPSTPATNHLTSS</sequence>
<protein>
    <submittedName>
        <fullName evidence="1">Uncharacterized protein</fullName>
    </submittedName>
</protein>
<comment type="caution">
    <text evidence="1">The sequence shown here is derived from an EMBL/GenBank/DDBJ whole genome shotgun (WGS) entry which is preliminary data.</text>
</comment>
<keyword evidence="2" id="KW-1185">Reference proteome</keyword>
<evidence type="ECO:0000313" key="1">
    <source>
        <dbReference type="EMBL" id="KAK7506304.1"/>
    </source>
</evidence>
<name>A0ABD0M4K8_9CAEN</name>
<evidence type="ECO:0000313" key="2">
    <source>
        <dbReference type="Proteomes" id="UP001519460"/>
    </source>
</evidence>
<reference evidence="1 2" key="1">
    <citation type="journal article" date="2023" name="Sci. Data">
        <title>Genome assembly of the Korean intertidal mud-creeper Batillaria attramentaria.</title>
        <authorList>
            <person name="Patra A.K."/>
            <person name="Ho P.T."/>
            <person name="Jun S."/>
            <person name="Lee S.J."/>
            <person name="Kim Y."/>
            <person name="Won Y.J."/>
        </authorList>
    </citation>
    <scope>NUCLEOTIDE SEQUENCE [LARGE SCALE GENOMIC DNA]</scope>
    <source>
        <strain evidence="1">Wonlab-2016</strain>
    </source>
</reference>
<dbReference type="AlphaFoldDB" id="A0ABD0M4K8"/>